<reference evidence="1 2" key="1">
    <citation type="submission" date="2023-07" db="EMBL/GenBank/DDBJ databases">
        <title>Sorghum-associated microbial communities from plants grown in Nebraska, USA.</title>
        <authorList>
            <person name="Schachtman D."/>
        </authorList>
    </citation>
    <scope>NUCLEOTIDE SEQUENCE [LARGE SCALE GENOMIC DNA]</scope>
    <source>
        <strain evidence="1 2">BE313</strain>
    </source>
</reference>
<dbReference type="Proteomes" id="UP001180487">
    <property type="component" value="Unassembled WGS sequence"/>
</dbReference>
<comment type="caution">
    <text evidence="1">The sequence shown here is derived from an EMBL/GenBank/DDBJ whole genome shotgun (WGS) entry which is preliminary data.</text>
</comment>
<name>A0ABU2C7B6_9BURK</name>
<proteinExistence type="predicted"/>
<protein>
    <recommendedName>
        <fullName evidence="3">Acetyltransferase</fullName>
    </recommendedName>
</protein>
<dbReference type="InterPro" id="IPR038763">
    <property type="entry name" value="DHH_sf"/>
</dbReference>
<keyword evidence="2" id="KW-1185">Reference proteome</keyword>
<dbReference type="RefSeq" id="WP_310372719.1">
    <property type="nucleotide sequence ID" value="NZ_JAVDXT010000002.1"/>
</dbReference>
<evidence type="ECO:0008006" key="3">
    <source>
        <dbReference type="Google" id="ProtNLM"/>
    </source>
</evidence>
<accession>A0ABU2C7B6</accession>
<organism evidence="1 2">
    <name type="scientific">Rhodoferax ferrireducens</name>
    <dbReference type="NCBI Taxonomy" id="192843"/>
    <lineage>
        <taxon>Bacteria</taxon>
        <taxon>Pseudomonadati</taxon>
        <taxon>Pseudomonadota</taxon>
        <taxon>Betaproteobacteria</taxon>
        <taxon>Burkholderiales</taxon>
        <taxon>Comamonadaceae</taxon>
        <taxon>Rhodoferax</taxon>
    </lineage>
</organism>
<dbReference type="SUPFAM" id="SSF64182">
    <property type="entry name" value="DHH phosphoesterases"/>
    <property type="match status" value="1"/>
</dbReference>
<sequence>MNPSLQPALPSGTHAGMYDLFNGDADGICALHQLRMLAPRNSHLLTGTKRDIALLEKLPSGMSLDVTVLDLSFDRNEVGVRQVLQSGGRVLYFDHHAAHKLFSHPQLECHIDQSMDVCTSLLVDRHLGGLFRHWTIVAAYGDNLPALADYLAQASACTAAVRTALAQLGNLLNYNAYGETTSDLFFHPAQLYQSVHRFESPLDFIAKAHEYQCLAEGYAADLRCLHELKPHAQNALAVVYVLPDKAWARRISGTLANRLVTQSLGQSIAVLTPRTDGNFLVSVRVTPTVEARADSFCSRYPGGGGRYAAGGIDRLPASELDRFITAFFYYLTGHSR</sequence>
<evidence type="ECO:0000313" key="1">
    <source>
        <dbReference type="EMBL" id="MDR7377164.1"/>
    </source>
</evidence>
<dbReference type="EMBL" id="JAVDXT010000002">
    <property type="protein sequence ID" value="MDR7377164.1"/>
    <property type="molecule type" value="Genomic_DNA"/>
</dbReference>
<evidence type="ECO:0000313" key="2">
    <source>
        <dbReference type="Proteomes" id="UP001180487"/>
    </source>
</evidence>
<gene>
    <name evidence="1" type="ORF">J2X19_001843</name>
</gene>